<protein>
    <submittedName>
        <fullName evidence="2">Uncharacterized protein</fullName>
    </submittedName>
</protein>
<organism evidence="1 2">
    <name type="scientific">Romanomermis culicivorax</name>
    <name type="common">Nematode worm</name>
    <dbReference type="NCBI Taxonomy" id="13658"/>
    <lineage>
        <taxon>Eukaryota</taxon>
        <taxon>Metazoa</taxon>
        <taxon>Ecdysozoa</taxon>
        <taxon>Nematoda</taxon>
        <taxon>Enoplea</taxon>
        <taxon>Dorylaimia</taxon>
        <taxon>Mermithida</taxon>
        <taxon>Mermithoidea</taxon>
        <taxon>Mermithidae</taxon>
        <taxon>Romanomermis</taxon>
    </lineage>
</organism>
<reference evidence="2" key="1">
    <citation type="submission" date="2022-11" db="UniProtKB">
        <authorList>
            <consortium name="WormBaseParasite"/>
        </authorList>
    </citation>
    <scope>IDENTIFICATION</scope>
</reference>
<keyword evidence="1" id="KW-1185">Reference proteome</keyword>
<proteinExistence type="predicted"/>
<sequence>MIRYLASKAFMQVVGDAHGPHKSTVSCKVHKVVNILNNFYFDNVVKFPEDFATVAHRFYKIARFPCVVGCIDEPPDFGEILAALEQEVVDLKLCVNYKYG</sequence>
<dbReference type="Proteomes" id="UP000887565">
    <property type="component" value="Unplaced"/>
</dbReference>
<name>A0A915IIU7_ROMCU</name>
<evidence type="ECO:0000313" key="1">
    <source>
        <dbReference type="Proteomes" id="UP000887565"/>
    </source>
</evidence>
<evidence type="ECO:0000313" key="2">
    <source>
        <dbReference type="WBParaSite" id="nRc.2.0.1.t13739-RA"/>
    </source>
</evidence>
<dbReference type="WBParaSite" id="nRc.2.0.1.t13739-RA">
    <property type="protein sequence ID" value="nRc.2.0.1.t13739-RA"/>
    <property type="gene ID" value="nRc.2.0.1.g13739"/>
</dbReference>
<dbReference type="AlphaFoldDB" id="A0A915IIU7"/>
<accession>A0A915IIU7</accession>